<comment type="caution">
    <text evidence="2">The sequence shown here is derived from an EMBL/GenBank/DDBJ whole genome shotgun (WGS) entry which is preliminary data.</text>
</comment>
<protein>
    <submittedName>
        <fullName evidence="2">YbaB/EbfC family nucleoid-associated protein</fullName>
    </submittedName>
</protein>
<name>A0ABW7WXB8_9NOCA</name>
<proteinExistence type="predicted"/>
<evidence type="ECO:0000313" key="3">
    <source>
        <dbReference type="Proteomes" id="UP001611415"/>
    </source>
</evidence>
<dbReference type="RefSeq" id="WP_397092111.1">
    <property type="nucleotide sequence ID" value="NZ_JBIRYO010000004.1"/>
</dbReference>
<dbReference type="InterPro" id="IPR036894">
    <property type="entry name" value="YbaB-like_sf"/>
</dbReference>
<sequence length="201" mass="21592">MAVLDPSRAAEDIAHMAADFERQAKRFERLQARMSALAATESSSDGRIAVSVDSNGVLTDIVLAASTRGMDPTAVSAEIMSCLRRAQATLRTQVAETVNDTVGEDPAGAAIADQYAQRFPDVEAGDTASSAHVPPKLPAPVPPRPPMSAGLHAPWETSATPPPGRKPDRERVVTPDEPDEDDEYYNRKSWIRTKSAIMQGK</sequence>
<organism evidence="2 3">
    <name type="scientific">Nocardia xishanensis</name>
    <dbReference type="NCBI Taxonomy" id="238964"/>
    <lineage>
        <taxon>Bacteria</taxon>
        <taxon>Bacillati</taxon>
        <taxon>Actinomycetota</taxon>
        <taxon>Actinomycetes</taxon>
        <taxon>Mycobacteriales</taxon>
        <taxon>Nocardiaceae</taxon>
        <taxon>Nocardia</taxon>
    </lineage>
</organism>
<keyword evidence="3" id="KW-1185">Reference proteome</keyword>
<dbReference type="Pfam" id="PF02575">
    <property type="entry name" value="YbaB_DNA_bd"/>
    <property type="match status" value="1"/>
</dbReference>
<dbReference type="EMBL" id="JBIRYO010000004">
    <property type="protein sequence ID" value="MFI2473479.1"/>
    <property type="molecule type" value="Genomic_DNA"/>
</dbReference>
<feature type="compositionally biased region" description="Basic and acidic residues" evidence="1">
    <location>
        <begin position="165"/>
        <end position="174"/>
    </location>
</feature>
<evidence type="ECO:0000256" key="1">
    <source>
        <dbReference type="SAM" id="MobiDB-lite"/>
    </source>
</evidence>
<gene>
    <name evidence="2" type="ORF">ACH49W_08880</name>
</gene>
<evidence type="ECO:0000313" key="2">
    <source>
        <dbReference type="EMBL" id="MFI2473479.1"/>
    </source>
</evidence>
<feature type="compositionally biased region" description="Pro residues" evidence="1">
    <location>
        <begin position="135"/>
        <end position="146"/>
    </location>
</feature>
<dbReference type="Gene3D" id="3.30.1310.10">
    <property type="entry name" value="Nucleoid-associated protein YbaB-like domain"/>
    <property type="match status" value="1"/>
</dbReference>
<feature type="region of interest" description="Disordered" evidence="1">
    <location>
        <begin position="123"/>
        <end position="186"/>
    </location>
</feature>
<accession>A0ABW7WXB8</accession>
<dbReference type="InterPro" id="IPR004401">
    <property type="entry name" value="YbaB/EbfC"/>
</dbReference>
<reference evidence="2 3" key="1">
    <citation type="submission" date="2024-10" db="EMBL/GenBank/DDBJ databases">
        <title>The Natural Products Discovery Center: Release of the First 8490 Sequenced Strains for Exploring Actinobacteria Biosynthetic Diversity.</title>
        <authorList>
            <person name="Kalkreuter E."/>
            <person name="Kautsar S.A."/>
            <person name="Yang D."/>
            <person name="Bader C.D."/>
            <person name="Teijaro C.N."/>
            <person name="Fluegel L."/>
            <person name="Davis C.M."/>
            <person name="Simpson J.R."/>
            <person name="Lauterbach L."/>
            <person name="Steele A.D."/>
            <person name="Gui C."/>
            <person name="Meng S."/>
            <person name="Li G."/>
            <person name="Viehrig K."/>
            <person name="Ye F."/>
            <person name="Su P."/>
            <person name="Kiefer A.F."/>
            <person name="Nichols A."/>
            <person name="Cepeda A.J."/>
            <person name="Yan W."/>
            <person name="Fan B."/>
            <person name="Jiang Y."/>
            <person name="Adhikari A."/>
            <person name="Zheng C.-J."/>
            <person name="Schuster L."/>
            <person name="Cowan T.M."/>
            <person name="Smanski M.J."/>
            <person name="Chevrette M.G."/>
            <person name="De Carvalho L.P.S."/>
            <person name="Shen B."/>
        </authorList>
    </citation>
    <scope>NUCLEOTIDE SEQUENCE [LARGE SCALE GENOMIC DNA]</scope>
    <source>
        <strain evidence="2 3">NPDC019275</strain>
    </source>
</reference>
<dbReference type="Proteomes" id="UP001611415">
    <property type="component" value="Unassembled WGS sequence"/>
</dbReference>